<dbReference type="GO" id="GO:0005737">
    <property type="term" value="C:cytoplasm"/>
    <property type="evidence" value="ECO:0007669"/>
    <property type="project" value="UniProtKB-SubCell"/>
</dbReference>
<dbReference type="SUPFAM" id="SSF52540">
    <property type="entry name" value="P-loop containing nucleoside triphosphate hydrolases"/>
    <property type="match status" value="1"/>
</dbReference>
<dbReference type="GO" id="GO:0002949">
    <property type="term" value="P:tRNA threonylcarbamoyladenosine modification"/>
    <property type="evidence" value="ECO:0007669"/>
    <property type="project" value="InterPro"/>
</dbReference>
<dbReference type="Proteomes" id="UP000009145">
    <property type="component" value="Chromosome"/>
</dbReference>
<reference evidence="11 12" key="1">
    <citation type="journal article" date="2012" name="J. Bacteriol.">
        <title>Complete genome sequences of Methylophaga sp. strain JAM1 and Methylophaga sp. strain JAM7.</title>
        <authorList>
            <person name="Villeneuve C."/>
            <person name="Martineau C."/>
            <person name="Mauffrey F."/>
            <person name="Villemur R."/>
        </authorList>
    </citation>
    <scope>NUCLEOTIDE SEQUENCE [LARGE SCALE GENOMIC DNA]</scope>
    <source>
        <strain evidence="11 12">JAM7</strain>
    </source>
</reference>
<dbReference type="NCBIfam" id="TIGR00150">
    <property type="entry name" value="T6A_YjeE"/>
    <property type="match status" value="1"/>
</dbReference>
<dbReference type="KEGG" id="mec:Q7C_1667"/>
<dbReference type="HOGENOM" id="CLU_087829_2_2_6"/>
<keyword evidence="6" id="KW-0479">Metal-binding</keyword>
<comment type="subcellular location">
    <subcellularLocation>
        <location evidence="1">Cytoplasm</location>
    </subcellularLocation>
</comment>
<evidence type="ECO:0000256" key="5">
    <source>
        <dbReference type="ARBA" id="ARBA00022694"/>
    </source>
</evidence>
<keyword evidence="4" id="KW-0963">Cytoplasm</keyword>
<evidence type="ECO:0000256" key="2">
    <source>
        <dbReference type="ARBA" id="ARBA00007599"/>
    </source>
</evidence>
<dbReference type="eggNOG" id="COG0802">
    <property type="taxonomic scope" value="Bacteria"/>
</dbReference>
<evidence type="ECO:0000256" key="10">
    <source>
        <dbReference type="ARBA" id="ARBA00032441"/>
    </source>
</evidence>
<evidence type="ECO:0000256" key="6">
    <source>
        <dbReference type="ARBA" id="ARBA00022723"/>
    </source>
</evidence>
<dbReference type="PANTHER" id="PTHR33540:SF2">
    <property type="entry name" value="TRNA THREONYLCARBAMOYLADENOSINE BIOSYNTHESIS PROTEIN TSAE"/>
    <property type="match status" value="1"/>
</dbReference>
<keyword evidence="5" id="KW-0819">tRNA processing</keyword>
<keyword evidence="12" id="KW-1185">Reference proteome</keyword>
<evidence type="ECO:0000256" key="8">
    <source>
        <dbReference type="ARBA" id="ARBA00022840"/>
    </source>
</evidence>
<dbReference type="STRING" id="754477.Q7C_1667"/>
<evidence type="ECO:0000313" key="12">
    <source>
        <dbReference type="Proteomes" id="UP000009145"/>
    </source>
</evidence>
<dbReference type="InterPro" id="IPR003442">
    <property type="entry name" value="T6A_TsaE"/>
</dbReference>
<dbReference type="Pfam" id="PF02367">
    <property type="entry name" value="TsaE"/>
    <property type="match status" value="1"/>
</dbReference>
<evidence type="ECO:0000313" key="11">
    <source>
        <dbReference type="EMBL" id="AFJ02815.1"/>
    </source>
</evidence>
<dbReference type="PANTHER" id="PTHR33540">
    <property type="entry name" value="TRNA THREONYLCARBAMOYLADENOSINE BIOSYNTHESIS PROTEIN TSAE"/>
    <property type="match status" value="1"/>
</dbReference>
<evidence type="ECO:0000256" key="3">
    <source>
        <dbReference type="ARBA" id="ARBA00019010"/>
    </source>
</evidence>
<accession>I1YIS2</accession>
<keyword evidence="7" id="KW-0547">Nucleotide-binding</keyword>
<keyword evidence="9" id="KW-0460">Magnesium</keyword>
<dbReference type="InterPro" id="IPR027417">
    <property type="entry name" value="P-loop_NTPase"/>
</dbReference>
<dbReference type="EMBL" id="CP003380">
    <property type="protein sequence ID" value="AFJ02815.1"/>
    <property type="molecule type" value="Genomic_DNA"/>
</dbReference>
<comment type="similarity">
    <text evidence="2">Belongs to the TsaE family.</text>
</comment>
<gene>
    <name evidence="11" type="ordered locus">Q7C_1667</name>
</gene>
<dbReference type="OrthoDB" id="9800307at2"/>
<dbReference type="Gene3D" id="3.40.50.300">
    <property type="entry name" value="P-loop containing nucleotide triphosphate hydrolases"/>
    <property type="match status" value="1"/>
</dbReference>
<evidence type="ECO:0000256" key="9">
    <source>
        <dbReference type="ARBA" id="ARBA00022842"/>
    </source>
</evidence>
<evidence type="ECO:0000256" key="7">
    <source>
        <dbReference type="ARBA" id="ARBA00022741"/>
    </source>
</evidence>
<dbReference type="GO" id="GO:0046872">
    <property type="term" value="F:metal ion binding"/>
    <property type="evidence" value="ECO:0007669"/>
    <property type="project" value="UniProtKB-KW"/>
</dbReference>
<dbReference type="GO" id="GO:0005524">
    <property type="term" value="F:ATP binding"/>
    <property type="evidence" value="ECO:0007669"/>
    <property type="project" value="UniProtKB-KW"/>
</dbReference>
<dbReference type="CDD" id="cd02019">
    <property type="entry name" value="NK"/>
    <property type="match status" value="1"/>
</dbReference>
<protein>
    <recommendedName>
        <fullName evidence="3">tRNA threonylcarbamoyladenosine biosynthesis protein TsaE</fullName>
    </recommendedName>
    <alternativeName>
        <fullName evidence="10">t(6)A37 threonylcarbamoyladenosine biosynthesis protein TsaE</fullName>
    </alternativeName>
</protein>
<dbReference type="RefSeq" id="WP_014704235.1">
    <property type="nucleotide sequence ID" value="NC_017856.1"/>
</dbReference>
<proteinExistence type="inferred from homology"/>
<dbReference type="AlphaFoldDB" id="I1YIS2"/>
<evidence type="ECO:0000256" key="4">
    <source>
        <dbReference type="ARBA" id="ARBA00022490"/>
    </source>
</evidence>
<keyword evidence="8" id="KW-0067">ATP-binding</keyword>
<dbReference type="PATRIC" id="fig|754477.3.peg.1644"/>
<organism evidence="11 12">
    <name type="scientific">Methylophaga frappieri (strain ATCC BAA-2434 / DSM 25690 / JAM7)</name>
    <dbReference type="NCBI Taxonomy" id="754477"/>
    <lineage>
        <taxon>Bacteria</taxon>
        <taxon>Pseudomonadati</taxon>
        <taxon>Pseudomonadota</taxon>
        <taxon>Gammaproteobacteria</taxon>
        <taxon>Thiotrichales</taxon>
        <taxon>Piscirickettsiaceae</taxon>
        <taxon>Methylophaga</taxon>
    </lineage>
</organism>
<sequence length="151" mass="17083">MWLENTEATENFAYQLAQLIPAGSFTLHLQGDLGAGKTTLVRSLLHALGHQGNVKSPTYTLVEPYHIAERQVFHFDLYRLADPEELLYLGIEDYLSQSALLLIEWPEQAGDLLPPPDMIIQLRYQADGRQLELKDQSARGKAICEKLHNQV</sequence>
<name>I1YIS2_METFJ</name>
<evidence type="ECO:0000256" key="1">
    <source>
        <dbReference type="ARBA" id="ARBA00004496"/>
    </source>
</evidence>